<dbReference type="PROSITE" id="PS51257">
    <property type="entry name" value="PROKAR_LIPOPROTEIN"/>
    <property type="match status" value="1"/>
</dbReference>
<protein>
    <submittedName>
        <fullName evidence="2">Uncharacterized protein</fullName>
    </submittedName>
</protein>
<feature type="region of interest" description="Disordered" evidence="1">
    <location>
        <begin position="31"/>
        <end position="170"/>
    </location>
</feature>
<dbReference type="EMBL" id="FUWJ01000001">
    <property type="protein sequence ID" value="SJZ51602.1"/>
    <property type="molecule type" value="Genomic_DNA"/>
</dbReference>
<feature type="compositionally biased region" description="Low complexity" evidence="1">
    <location>
        <begin position="152"/>
        <end position="170"/>
    </location>
</feature>
<dbReference type="STRING" id="225324.SAMN02745126_01446"/>
<evidence type="ECO:0000313" key="3">
    <source>
        <dbReference type="Proteomes" id="UP000190092"/>
    </source>
</evidence>
<accession>A0A1T4L9Z7</accession>
<sequence length="170" mass="17469">MGRGCLYAVVGMASLALLSGCDWFGSSTPADMMKLRPGAEKDVPVSSTLPPPPTNQQYGPPVVPVDETRETRQIGSVVAATGGQKAQKEKLDKEERARDEQDRAASERAASERAAQDRAKSANTSGDKPGEPPTQPVAPPRGSVTGTPMAPPAGDNAPAGPPADAKPAGT</sequence>
<name>A0A1T4L9Z7_9HYPH</name>
<dbReference type="OrthoDB" id="7376514at2"/>
<dbReference type="Proteomes" id="UP000190092">
    <property type="component" value="Unassembled WGS sequence"/>
</dbReference>
<dbReference type="AlphaFoldDB" id="A0A1T4L9Z7"/>
<keyword evidence="3" id="KW-1185">Reference proteome</keyword>
<feature type="compositionally biased region" description="Basic and acidic residues" evidence="1">
    <location>
        <begin position="33"/>
        <end position="43"/>
    </location>
</feature>
<gene>
    <name evidence="2" type="ORF">SAMN02745126_01446</name>
</gene>
<feature type="compositionally biased region" description="Basic and acidic residues" evidence="1">
    <location>
        <begin position="86"/>
        <end position="120"/>
    </location>
</feature>
<proteinExistence type="predicted"/>
<organism evidence="2 3">
    <name type="scientific">Enhydrobacter aerosaccus</name>
    <dbReference type="NCBI Taxonomy" id="225324"/>
    <lineage>
        <taxon>Bacteria</taxon>
        <taxon>Pseudomonadati</taxon>
        <taxon>Pseudomonadota</taxon>
        <taxon>Alphaproteobacteria</taxon>
        <taxon>Hyphomicrobiales</taxon>
        <taxon>Enhydrobacter</taxon>
    </lineage>
</organism>
<evidence type="ECO:0000256" key="1">
    <source>
        <dbReference type="SAM" id="MobiDB-lite"/>
    </source>
</evidence>
<evidence type="ECO:0000313" key="2">
    <source>
        <dbReference type="EMBL" id="SJZ51602.1"/>
    </source>
</evidence>
<reference evidence="3" key="1">
    <citation type="submission" date="2017-02" db="EMBL/GenBank/DDBJ databases">
        <authorList>
            <person name="Varghese N."/>
            <person name="Submissions S."/>
        </authorList>
    </citation>
    <scope>NUCLEOTIDE SEQUENCE [LARGE SCALE GENOMIC DNA]</scope>
    <source>
        <strain evidence="3">ATCC 27094</strain>
    </source>
</reference>
<dbReference type="RefSeq" id="WP_085933077.1">
    <property type="nucleotide sequence ID" value="NZ_FUWJ01000001.1"/>
</dbReference>